<name>A0A7S2EX88_TRICV</name>
<feature type="transmembrane region" description="Helical" evidence="6">
    <location>
        <begin position="134"/>
        <end position="156"/>
    </location>
</feature>
<feature type="transmembrane region" description="Helical" evidence="6">
    <location>
        <begin position="41"/>
        <end position="64"/>
    </location>
</feature>
<protein>
    <recommendedName>
        <fullName evidence="8">G-protein coupled receptors family 1 profile domain-containing protein</fullName>
    </recommendedName>
</protein>
<evidence type="ECO:0000256" key="3">
    <source>
        <dbReference type="ARBA" id="ARBA00022989"/>
    </source>
</evidence>
<evidence type="ECO:0000256" key="1">
    <source>
        <dbReference type="ARBA" id="ARBA00004141"/>
    </source>
</evidence>
<evidence type="ECO:0000313" key="7">
    <source>
        <dbReference type="EMBL" id="CAD9362745.1"/>
    </source>
</evidence>
<dbReference type="SUPFAM" id="SSF81321">
    <property type="entry name" value="Family A G protein-coupled receptor-like"/>
    <property type="match status" value="1"/>
</dbReference>
<keyword evidence="2 6" id="KW-0812">Transmembrane</keyword>
<comment type="subcellular location">
    <subcellularLocation>
        <location evidence="1">Membrane</location>
        <topology evidence="1">Multi-pass membrane protein</topology>
    </subcellularLocation>
</comment>
<keyword evidence="4 6" id="KW-0472">Membrane</keyword>
<organism evidence="7">
    <name type="scientific">Trieres chinensis</name>
    <name type="common">Marine centric diatom</name>
    <name type="synonym">Odontella sinensis</name>
    <dbReference type="NCBI Taxonomy" id="1514140"/>
    <lineage>
        <taxon>Eukaryota</taxon>
        <taxon>Sar</taxon>
        <taxon>Stramenopiles</taxon>
        <taxon>Ochrophyta</taxon>
        <taxon>Bacillariophyta</taxon>
        <taxon>Mediophyceae</taxon>
        <taxon>Biddulphiophycidae</taxon>
        <taxon>Eupodiscales</taxon>
        <taxon>Parodontellaceae</taxon>
        <taxon>Trieres</taxon>
    </lineage>
</organism>
<proteinExistence type="predicted"/>
<accession>A0A7S2EX88</accession>
<dbReference type="EMBL" id="HBGO01039604">
    <property type="protein sequence ID" value="CAD9362745.1"/>
    <property type="molecule type" value="Transcribed_RNA"/>
</dbReference>
<gene>
    <name evidence="7" type="ORF">OSIN01602_LOCUS22974</name>
</gene>
<feature type="transmembrane region" description="Helical" evidence="6">
    <location>
        <begin position="238"/>
        <end position="262"/>
    </location>
</feature>
<feature type="transmembrane region" description="Helical" evidence="6">
    <location>
        <begin position="176"/>
        <end position="197"/>
    </location>
</feature>
<sequence length="431" mass="48499">MPFPNLVAFALLPKISGALSFVGSTYIIVHSLRRKNRPLTSAIYLRLVTGMSSIDVLSSFAYFLSTWPIPRDTPNYPWAVGNHRTCAAQGFFTQLGAATPLYNLSLSVYFYIVTTNGGRRAEERAKKVEPLLQIMPWIFGIVTASIGAGLGIYGPSSPWCWLSVQENKIRIAMHDIPLVFCTIASIICLVFMCLATWKQERKAKQWLGRASVTMSTNCEAKAMAAREMTLTRKVIAQALWYIVAFIITFFFPLVRFLVIVITGDGRKLRQIIPVPVVYMYCLCIPSQGFLNFLIYTRGHHIRMIIKWVQKVTMIMRSTFSQSSPHDQATAPADSLTDNAMEDPCARLASFRRCSRQQIQPQGLDKIIDNDHNQNLEKSCGAVLHPEPSDSSIDTNSDMHETKETRIKGMKPRKEDMEDASSHTDICDNEQV</sequence>
<dbReference type="Gene3D" id="1.20.1070.10">
    <property type="entry name" value="Rhodopsin 7-helix transmembrane proteins"/>
    <property type="match status" value="1"/>
</dbReference>
<dbReference type="PANTHER" id="PTHR23112:SF0">
    <property type="entry name" value="TRANSMEMBRANE PROTEIN 116"/>
    <property type="match status" value="1"/>
</dbReference>
<evidence type="ECO:0000256" key="6">
    <source>
        <dbReference type="SAM" id="Phobius"/>
    </source>
</evidence>
<evidence type="ECO:0000256" key="4">
    <source>
        <dbReference type="ARBA" id="ARBA00023136"/>
    </source>
</evidence>
<evidence type="ECO:0000256" key="2">
    <source>
        <dbReference type="ARBA" id="ARBA00022692"/>
    </source>
</evidence>
<keyword evidence="3 6" id="KW-1133">Transmembrane helix</keyword>
<feature type="compositionally biased region" description="Basic and acidic residues" evidence="5">
    <location>
        <begin position="396"/>
        <end position="425"/>
    </location>
</feature>
<feature type="transmembrane region" description="Helical" evidence="6">
    <location>
        <begin position="277"/>
        <end position="296"/>
    </location>
</feature>
<feature type="transmembrane region" description="Helical" evidence="6">
    <location>
        <begin position="6"/>
        <end position="29"/>
    </location>
</feature>
<reference evidence="7" key="1">
    <citation type="submission" date="2021-01" db="EMBL/GenBank/DDBJ databases">
        <authorList>
            <person name="Corre E."/>
            <person name="Pelletier E."/>
            <person name="Niang G."/>
            <person name="Scheremetjew M."/>
            <person name="Finn R."/>
            <person name="Kale V."/>
            <person name="Holt S."/>
            <person name="Cochrane G."/>
            <person name="Meng A."/>
            <person name="Brown T."/>
            <person name="Cohen L."/>
        </authorList>
    </citation>
    <scope>NUCLEOTIDE SEQUENCE</scope>
    <source>
        <strain evidence="7">Grunow 1884</strain>
    </source>
</reference>
<feature type="region of interest" description="Disordered" evidence="5">
    <location>
        <begin position="380"/>
        <end position="431"/>
    </location>
</feature>
<dbReference type="GO" id="GO:0005886">
    <property type="term" value="C:plasma membrane"/>
    <property type="evidence" value="ECO:0007669"/>
    <property type="project" value="TreeGrafter"/>
</dbReference>
<dbReference type="GO" id="GO:0004930">
    <property type="term" value="F:G protein-coupled receptor activity"/>
    <property type="evidence" value="ECO:0007669"/>
    <property type="project" value="TreeGrafter"/>
</dbReference>
<feature type="transmembrane region" description="Helical" evidence="6">
    <location>
        <begin position="91"/>
        <end position="113"/>
    </location>
</feature>
<dbReference type="AlphaFoldDB" id="A0A7S2EX88"/>
<dbReference type="PANTHER" id="PTHR23112">
    <property type="entry name" value="G PROTEIN-COUPLED RECEPTOR 157-RELATED"/>
    <property type="match status" value="1"/>
</dbReference>
<evidence type="ECO:0008006" key="8">
    <source>
        <dbReference type="Google" id="ProtNLM"/>
    </source>
</evidence>
<evidence type="ECO:0000256" key="5">
    <source>
        <dbReference type="SAM" id="MobiDB-lite"/>
    </source>
</evidence>
<dbReference type="GO" id="GO:0007189">
    <property type="term" value="P:adenylate cyclase-activating G protein-coupled receptor signaling pathway"/>
    <property type="evidence" value="ECO:0007669"/>
    <property type="project" value="TreeGrafter"/>
</dbReference>